<dbReference type="EMBL" id="BMHK01000010">
    <property type="protein sequence ID" value="GGC00003.1"/>
    <property type="molecule type" value="Genomic_DNA"/>
</dbReference>
<comment type="caution">
    <text evidence="4">The sequence shown here is derived from an EMBL/GenBank/DDBJ whole genome shotgun (WGS) entry which is preliminary data.</text>
</comment>
<dbReference type="PANTHER" id="PTHR34406">
    <property type="entry name" value="PROTEIN YCEI"/>
    <property type="match status" value="1"/>
</dbReference>
<accession>A0A916X5F3</accession>
<evidence type="ECO:0000313" key="5">
    <source>
        <dbReference type="Proteomes" id="UP000608154"/>
    </source>
</evidence>
<proteinExistence type="predicted"/>
<protein>
    <submittedName>
        <fullName evidence="4">Polyisoprenoid-binding protein</fullName>
    </submittedName>
</protein>
<feature type="domain" description="Lipid/polyisoprenoid-binding YceI-like" evidence="3">
    <location>
        <begin position="56"/>
        <end position="229"/>
    </location>
</feature>
<dbReference type="RefSeq" id="WP_188770693.1">
    <property type="nucleotide sequence ID" value="NZ_BMHK01000010.1"/>
</dbReference>
<dbReference type="SUPFAM" id="SSF101874">
    <property type="entry name" value="YceI-like"/>
    <property type="match status" value="1"/>
</dbReference>
<evidence type="ECO:0000256" key="2">
    <source>
        <dbReference type="SAM" id="SignalP"/>
    </source>
</evidence>
<dbReference type="SMART" id="SM00867">
    <property type="entry name" value="YceI"/>
    <property type="match status" value="1"/>
</dbReference>
<keyword evidence="2" id="KW-0732">Signal</keyword>
<organism evidence="4 5">
    <name type="scientific">Novosphingobium endophyticum</name>
    <dbReference type="NCBI Taxonomy" id="1955250"/>
    <lineage>
        <taxon>Bacteria</taxon>
        <taxon>Pseudomonadati</taxon>
        <taxon>Pseudomonadota</taxon>
        <taxon>Alphaproteobacteria</taxon>
        <taxon>Sphingomonadales</taxon>
        <taxon>Sphingomonadaceae</taxon>
        <taxon>Novosphingobium</taxon>
    </lineage>
</organism>
<gene>
    <name evidence="4" type="ORF">GCM10011494_18110</name>
</gene>
<dbReference type="InterPro" id="IPR036761">
    <property type="entry name" value="TTHA0802/YceI-like_sf"/>
</dbReference>
<reference evidence="4" key="2">
    <citation type="submission" date="2020-09" db="EMBL/GenBank/DDBJ databases">
        <authorList>
            <person name="Sun Q."/>
            <person name="Zhou Y."/>
        </authorList>
    </citation>
    <scope>NUCLEOTIDE SEQUENCE</scope>
    <source>
        <strain evidence="4">CGMCC 1.15095</strain>
    </source>
</reference>
<feature type="region of interest" description="Disordered" evidence="1">
    <location>
        <begin position="28"/>
        <end position="54"/>
    </location>
</feature>
<name>A0A916X5F3_9SPHN</name>
<dbReference type="InterPro" id="IPR007372">
    <property type="entry name" value="Lipid/polyisoprenoid-bd_YceI"/>
</dbReference>
<evidence type="ECO:0000256" key="1">
    <source>
        <dbReference type="SAM" id="MobiDB-lite"/>
    </source>
</evidence>
<sequence length="240" mass="25337">MNRLLGTACVLPPALAFAAAFAMSTSLPAQDSETPRPKVAASPPGRPDSSLVSGGLYKADPDHTLVEWSVDHLGFSPYFGLFGDVTGTLHLEPQRPEQARVAVTIPVSSVTVVSPGLKQHLLKPPRTEGGKPDFFGPAPEDARFVSTMVRTTGEDQAEMTGNLTLNGITNPVTLDVRFHGAGTMPKAMGGGEVIGFEATGTFKRSDFGMDFSIPLVSDRVDLRIAAAFIKDTGDNPSGEN</sequence>
<dbReference type="Pfam" id="PF04264">
    <property type="entry name" value="YceI"/>
    <property type="match status" value="1"/>
</dbReference>
<dbReference type="AlphaFoldDB" id="A0A916X5F3"/>
<reference evidence="4" key="1">
    <citation type="journal article" date="2014" name="Int. J. Syst. Evol. Microbiol.">
        <title>Complete genome sequence of Corynebacterium casei LMG S-19264T (=DSM 44701T), isolated from a smear-ripened cheese.</title>
        <authorList>
            <consortium name="US DOE Joint Genome Institute (JGI-PGF)"/>
            <person name="Walter F."/>
            <person name="Albersmeier A."/>
            <person name="Kalinowski J."/>
            <person name="Ruckert C."/>
        </authorList>
    </citation>
    <scope>NUCLEOTIDE SEQUENCE</scope>
    <source>
        <strain evidence="4">CGMCC 1.15095</strain>
    </source>
</reference>
<evidence type="ECO:0000259" key="3">
    <source>
        <dbReference type="SMART" id="SM00867"/>
    </source>
</evidence>
<keyword evidence="5" id="KW-1185">Reference proteome</keyword>
<feature type="signal peptide" evidence="2">
    <location>
        <begin position="1"/>
        <end position="22"/>
    </location>
</feature>
<dbReference type="Proteomes" id="UP000608154">
    <property type="component" value="Unassembled WGS sequence"/>
</dbReference>
<feature type="chain" id="PRO_5037226949" evidence="2">
    <location>
        <begin position="23"/>
        <end position="240"/>
    </location>
</feature>
<evidence type="ECO:0000313" key="4">
    <source>
        <dbReference type="EMBL" id="GGC00003.1"/>
    </source>
</evidence>
<dbReference type="PANTHER" id="PTHR34406:SF1">
    <property type="entry name" value="PROTEIN YCEI"/>
    <property type="match status" value="1"/>
</dbReference>
<dbReference type="Gene3D" id="2.40.128.110">
    <property type="entry name" value="Lipid/polyisoprenoid-binding, YceI-like"/>
    <property type="match status" value="1"/>
</dbReference>